<keyword evidence="2" id="KW-1185">Reference proteome</keyword>
<name>G0NV15_CAEBE</name>
<gene>
    <name evidence="1" type="ORF">CAEBREN_13266</name>
</gene>
<dbReference type="HOGENOM" id="CLU_1857017_0_0_1"/>
<evidence type="ECO:0000313" key="1">
    <source>
        <dbReference type="EMBL" id="EGT38048.1"/>
    </source>
</evidence>
<evidence type="ECO:0000313" key="2">
    <source>
        <dbReference type="Proteomes" id="UP000008068"/>
    </source>
</evidence>
<proteinExistence type="predicted"/>
<protein>
    <submittedName>
        <fullName evidence="1">Uncharacterized protein</fullName>
    </submittedName>
</protein>
<dbReference type="EMBL" id="GL379953">
    <property type="protein sequence ID" value="EGT38048.1"/>
    <property type="molecule type" value="Genomic_DNA"/>
</dbReference>
<dbReference type="Proteomes" id="UP000008068">
    <property type="component" value="Unassembled WGS sequence"/>
</dbReference>
<reference evidence="2" key="1">
    <citation type="submission" date="2011-07" db="EMBL/GenBank/DDBJ databases">
        <authorList>
            <consortium name="Caenorhabditis brenneri Sequencing and Analysis Consortium"/>
            <person name="Wilson R.K."/>
        </authorList>
    </citation>
    <scope>NUCLEOTIDE SEQUENCE [LARGE SCALE GENOMIC DNA]</scope>
    <source>
        <strain evidence="2">PB2801</strain>
    </source>
</reference>
<accession>G0NV15</accession>
<dbReference type="InParanoid" id="G0NV15"/>
<dbReference type="AlphaFoldDB" id="G0NV15"/>
<organism evidence="2">
    <name type="scientific">Caenorhabditis brenneri</name>
    <name type="common">Nematode worm</name>
    <dbReference type="NCBI Taxonomy" id="135651"/>
    <lineage>
        <taxon>Eukaryota</taxon>
        <taxon>Metazoa</taxon>
        <taxon>Ecdysozoa</taxon>
        <taxon>Nematoda</taxon>
        <taxon>Chromadorea</taxon>
        <taxon>Rhabditida</taxon>
        <taxon>Rhabditina</taxon>
        <taxon>Rhabditomorpha</taxon>
        <taxon>Rhabditoidea</taxon>
        <taxon>Rhabditidae</taxon>
        <taxon>Peloderinae</taxon>
        <taxon>Caenorhabditis</taxon>
    </lineage>
</organism>
<sequence length="138" mass="15543">MPASPEDDIGGTDGQAEPHGAKVHKPIAIWCCVGIPSPAHFHNSMAANDPHICTENNPSSQWPHLGSVLRPTSTLSSCEGSSWSVYQKMYAEWNLAVNGVLKRFSNEAFMTWKHNKTQEFYQWEELKRVVDMFVLEQI</sequence>